<dbReference type="AlphaFoldDB" id="A0A2T3L3V9"/>
<dbReference type="InterPro" id="IPR019734">
    <property type="entry name" value="TPR_rpt"/>
</dbReference>
<evidence type="ECO:0000313" key="2">
    <source>
        <dbReference type="EMBL" id="PSV43904.1"/>
    </source>
</evidence>
<keyword evidence="1" id="KW-0812">Transmembrane</keyword>
<evidence type="ECO:0000256" key="1">
    <source>
        <dbReference type="SAM" id="Phobius"/>
    </source>
</evidence>
<organism evidence="2 3">
    <name type="scientific">Photobacterium indicum</name>
    <dbReference type="NCBI Taxonomy" id="81447"/>
    <lineage>
        <taxon>Bacteria</taxon>
        <taxon>Pseudomonadati</taxon>
        <taxon>Pseudomonadota</taxon>
        <taxon>Gammaproteobacteria</taxon>
        <taxon>Vibrionales</taxon>
        <taxon>Vibrionaceae</taxon>
        <taxon>Photobacterium</taxon>
    </lineage>
</organism>
<dbReference type="EMBL" id="PYOC01000011">
    <property type="protein sequence ID" value="PSV43904.1"/>
    <property type="molecule type" value="Genomic_DNA"/>
</dbReference>
<keyword evidence="3" id="KW-1185">Reference proteome</keyword>
<dbReference type="Proteomes" id="UP000241803">
    <property type="component" value="Unassembled WGS sequence"/>
</dbReference>
<protein>
    <submittedName>
        <fullName evidence="2">Uncharacterized protein</fullName>
    </submittedName>
</protein>
<dbReference type="Pfam" id="PF14559">
    <property type="entry name" value="TPR_19"/>
    <property type="match status" value="1"/>
</dbReference>
<dbReference type="InterPro" id="IPR011990">
    <property type="entry name" value="TPR-like_helical_dom_sf"/>
</dbReference>
<dbReference type="RefSeq" id="WP_107255399.1">
    <property type="nucleotide sequence ID" value="NZ_PYOC01000011.1"/>
</dbReference>
<gene>
    <name evidence="2" type="ORF">C9J47_21880</name>
</gene>
<name>A0A2T3L3V9_9GAMM</name>
<keyword evidence="1" id="KW-0472">Membrane</keyword>
<dbReference type="Gene3D" id="1.25.40.10">
    <property type="entry name" value="Tetratricopeptide repeat domain"/>
    <property type="match status" value="2"/>
</dbReference>
<evidence type="ECO:0000313" key="3">
    <source>
        <dbReference type="Proteomes" id="UP000241803"/>
    </source>
</evidence>
<comment type="caution">
    <text evidence="2">The sequence shown here is derived from an EMBL/GenBank/DDBJ whole genome shotgun (WGS) entry which is preliminary data.</text>
</comment>
<dbReference type="SMART" id="SM00028">
    <property type="entry name" value="TPR"/>
    <property type="match status" value="4"/>
</dbReference>
<keyword evidence="1" id="KW-1133">Transmembrane helix</keyword>
<accession>A0A2T3L3V9</accession>
<dbReference type="Pfam" id="PF13432">
    <property type="entry name" value="TPR_16"/>
    <property type="match status" value="1"/>
</dbReference>
<reference evidence="2 3" key="1">
    <citation type="submission" date="2018-03" db="EMBL/GenBank/DDBJ databases">
        <title>Whole genome sequencing of Histamine producing bacteria.</title>
        <authorList>
            <person name="Butler K."/>
        </authorList>
    </citation>
    <scope>NUCLEOTIDE SEQUENCE [LARGE SCALE GENOMIC DNA]</scope>
    <source>
        <strain evidence="2 3">ATCC 19614</strain>
    </source>
</reference>
<sequence length="392" mass="42988">MSEINKKLNELAQQNAKNTAKTDPLVAAYIRPVPAKKWPLVAAAGLCITVLSGAAGWWFGQQGQPDTAVVASHAEAEPSVVEKSIAKNPAVDVPVASVESIATASISEEKFEPKPESKPEIKVAPKVALQVKPEPKTVVEVKVKEIANITPATPKKALPKPMPIAVEYIERQENLPQNVDEETASWGNDDEGLSIETVELNTQQLADIEYGRAMKLLQQGDSKKAIVHLESAIKYQPDRIKVRQKLAALYYGKTDTRKALAVLQQGLSREGEQPELRLTLAKLLVNESQPQAALNVLARIPKEENAAYMAMRGALSQQLKNNAMALNSYQQLVKSEPYDGRWWMGLGIALERDSNGKKAKEAYQQALLMGRVSAKSQQFIQQRLSLLSAKES</sequence>
<dbReference type="SUPFAM" id="SSF48452">
    <property type="entry name" value="TPR-like"/>
    <property type="match status" value="1"/>
</dbReference>
<proteinExistence type="predicted"/>
<feature type="transmembrane region" description="Helical" evidence="1">
    <location>
        <begin position="38"/>
        <end position="59"/>
    </location>
</feature>